<dbReference type="AlphaFoldDB" id="A0A292YS58"/>
<evidence type="ECO:0000313" key="3">
    <source>
        <dbReference type="Proteomes" id="UP000217785"/>
    </source>
</evidence>
<organism evidence="2 3">
    <name type="scientific">Effusibacillus lacus</name>
    <dbReference type="NCBI Taxonomy" id="1348429"/>
    <lineage>
        <taxon>Bacteria</taxon>
        <taxon>Bacillati</taxon>
        <taxon>Bacillota</taxon>
        <taxon>Bacilli</taxon>
        <taxon>Bacillales</taxon>
        <taxon>Alicyclobacillaceae</taxon>
        <taxon>Effusibacillus</taxon>
    </lineage>
</organism>
<keyword evidence="1" id="KW-0472">Membrane</keyword>
<comment type="caution">
    <text evidence="2">The sequence shown here is derived from an EMBL/GenBank/DDBJ whole genome shotgun (WGS) entry which is preliminary data.</text>
</comment>
<reference evidence="3" key="1">
    <citation type="submission" date="2017-07" db="EMBL/GenBank/DDBJ databases">
        <title>Draft genome sequence of Effusibacillus lacus strain skLN1.</title>
        <authorList>
            <person name="Watanabe M."/>
            <person name="Kojima H."/>
            <person name="Fukui M."/>
        </authorList>
    </citation>
    <scope>NUCLEOTIDE SEQUENCE [LARGE SCALE GENOMIC DNA]</scope>
    <source>
        <strain evidence="3">skLN1</strain>
    </source>
</reference>
<feature type="transmembrane region" description="Helical" evidence="1">
    <location>
        <begin position="118"/>
        <end position="139"/>
    </location>
</feature>
<feature type="transmembrane region" description="Helical" evidence="1">
    <location>
        <begin position="6"/>
        <end position="24"/>
    </location>
</feature>
<evidence type="ECO:0000313" key="2">
    <source>
        <dbReference type="EMBL" id="GAX91254.1"/>
    </source>
</evidence>
<keyword evidence="1" id="KW-1133">Transmembrane helix</keyword>
<sequence length="297" mass="32987">MKLAAVYLLIFGGVALLYSILSYVGKLTKWKELKAVRGGKRYAAGGRDSRWITGLGRRCMSLLSEKSQAKIRHLLIWSGTDNLGRVDRFLGVCLMVFAMAMAAALATCIASFKLEKPALSFVGVTVALMLAGVPFVAIISSRSKRADSIVRETPFLSLCIRRELVRGSTYIEAFQYVEKELVGVLKEEIRIVNDYAKSTKGDLRTALEEFRRRCGHKAVELFCVTVIQGMDTDRAIDGLKELDLQMTGMLKDRVQKQTEKRNMMVFLGTLAAASILILQGGFYGLVKLREQISGLPF</sequence>
<evidence type="ECO:0000256" key="1">
    <source>
        <dbReference type="SAM" id="Phobius"/>
    </source>
</evidence>
<dbReference type="PANTHER" id="PTHR35007:SF2">
    <property type="entry name" value="PILUS ASSEMBLE PROTEIN"/>
    <property type="match status" value="1"/>
</dbReference>
<proteinExistence type="predicted"/>
<accession>A0A292YS58</accession>
<feature type="transmembrane region" description="Helical" evidence="1">
    <location>
        <begin position="89"/>
        <end position="112"/>
    </location>
</feature>
<dbReference type="PANTHER" id="PTHR35007">
    <property type="entry name" value="INTEGRAL MEMBRANE PROTEIN-RELATED"/>
    <property type="match status" value="1"/>
</dbReference>
<dbReference type="Proteomes" id="UP000217785">
    <property type="component" value="Unassembled WGS sequence"/>
</dbReference>
<evidence type="ECO:0008006" key="4">
    <source>
        <dbReference type="Google" id="ProtNLM"/>
    </source>
</evidence>
<keyword evidence="1" id="KW-0812">Transmembrane</keyword>
<dbReference type="EMBL" id="BDUF01000086">
    <property type="protein sequence ID" value="GAX91254.1"/>
    <property type="molecule type" value="Genomic_DNA"/>
</dbReference>
<feature type="transmembrane region" description="Helical" evidence="1">
    <location>
        <begin position="263"/>
        <end position="286"/>
    </location>
</feature>
<dbReference type="RefSeq" id="WP_096182978.1">
    <property type="nucleotide sequence ID" value="NZ_BDUF01000086.1"/>
</dbReference>
<keyword evidence="3" id="KW-1185">Reference proteome</keyword>
<protein>
    <recommendedName>
        <fullName evidence="4">Type II secretion system protein GspF domain-containing protein</fullName>
    </recommendedName>
</protein>
<name>A0A292YS58_9BACL</name>
<gene>
    <name evidence="2" type="ORF">EFBL_2920</name>
</gene>